<sequence>MNDDDKGATQNRNPKTRRRREATAVGANMVVASDVGLGAGESAAEAAMINMAMATKKSFIFNASIVSESSTFLFERREEGRKTER</sequence>
<reference evidence="3" key="1">
    <citation type="journal article" date="2015" name="Proc. Natl. Acad. Sci. U.S.A.">
        <title>Genome sequencing of adzuki bean (Vigna angularis) provides insight into high starch and low fat accumulation and domestication.</title>
        <authorList>
            <person name="Yang K."/>
            <person name="Tian Z."/>
            <person name="Chen C."/>
            <person name="Luo L."/>
            <person name="Zhao B."/>
            <person name="Wang Z."/>
            <person name="Yu L."/>
            <person name="Li Y."/>
            <person name="Sun Y."/>
            <person name="Li W."/>
            <person name="Chen Y."/>
            <person name="Li Y."/>
            <person name="Zhang Y."/>
            <person name="Ai D."/>
            <person name="Zhao J."/>
            <person name="Shang C."/>
            <person name="Ma Y."/>
            <person name="Wu B."/>
            <person name="Wang M."/>
            <person name="Gao L."/>
            <person name="Sun D."/>
            <person name="Zhang P."/>
            <person name="Guo F."/>
            <person name="Wang W."/>
            <person name="Li Y."/>
            <person name="Wang J."/>
            <person name="Varshney R.K."/>
            <person name="Wang J."/>
            <person name="Ling H.Q."/>
            <person name="Wan P."/>
        </authorList>
    </citation>
    <scope>NUCLEOTIDE SEQUENCE</scope>
    <source>
        <strain evidence="3">cv. Jingnong 6</strain>
    </source>
</reference>
<evidence type="ECO:0000313" key="3">
    <source>
        <dbReference type="Proteomes" id="UP000053144"/>
    </source>
</evidence>
<evidence type="ECO:0000313" key="2">
    <source>
        <dbReference type="EMBL" id="KOM55595.1"/>
    </source>
</evidence>
<name>A0A0L9VKL8_PHAAN</name>
<proteinExistence type="predicted"/>
<organism evidence="2 3">
    <name type="scientific">Phaseolus angularis</name>
    <name type="common">Azuki bean</name>
    <name type="synonym">Vigna angularis</name>
    <dbReference type="NCBI Taxonomy" id="3914"/>
    <lineage>
        <taxon>Eukaryota</taxon>
        <taxon>Viridiplantae</taxon>
        <taxon>Streptophyta</taxon>
        <taxon>Embryophyta</taxon>
        <taxon>Tracheophyta</taxon>
        <taxon>Spermatophyta</taxon>
        <taxon>Magnoliopsida</taxon>
        <taxon>eudicotyledons</taxon>
        <taxon>Gunneridae</taxon>
        <taxon>Pentapetalae</taxon>
        <taxon>rosids</taxon>
        <taxon>fabids</taxon>
        <taxon>Fabales</taxon>
        <taxon>Fabaceae</taxon>
        <taxon>Papilionoideae</taxon>
        <taxon>50 kb inversion clade</taxon>
        <taxon>NPAAA clade</taxon>
        <taxon>indigoferoid/millettioid clade</taxon>
        <taxon>Phaseoleae</taxon>
        <taxon>Vigna</taxon>
    </lineage>
</organism>
<accession>A0A0L9VKL8</accession>
<dbReference type="AlphaFoldDB" id="A0A0L9VKL8"/>
<gene>
    <name evidence="2" type="ORF">LR48_Vigan10g148700</name>
</gene>
<dbReference type="Gramene" id="KOM55595">
    <property type="protein sequence ID" value="KOM55595"/>
    <property type="gene ID" value="LR48_Vigan10g148700"/>
</dbReference>
<protein>
    <submittedName>
        <fullName evidence="2">Uncharacterized protein</fullName>
    </submittedName>
</protein>
<dbReference type="Proteomes" id="UP000053144">
    <property type="component" value="Chromosome 10"/>
</dbReference>
<feature type="region of interest" description="Disordered" evidence="1">
    <location>
        <begin position="1"/>
        <end position="24"/>
    </location>
</feature>
<evidence type="ECO:0000256" key="1">
    <source>
        <dbReference type="SAM" id="MobiDB-lite"/>
    </source>
</evidence>
<dbReference type="EMBL" id="CM003380">
    <property type="protein sequence ID" value="KOM55595.1"/>
    <property type="molecule type" value="Genomic_DNA"/>
</dbReference>